<dbReference type="InterPro" id="IPR019473">
    <property type="entry name" value="TFIID_su8_C"/>
</dbReference>
<dbReference type="CDD" id="cd08049">
    <property type="entry name" value="TAF8"/>
    <property type="match status" value="1"/>
</dbReference>
<dbReference type="SMART" id="SM00576">
    <property type="entry name" value="BTP"/>
    <property type="match status" value="1"/>
</dbReference>
<proteinExistence type="inferred from homology"/>
<dbReference type="Proteomes" id="UP000886885">
    <property type="component" value="Chromosome 4D"/>
</dbReference>
<evidence type="ECO:0000313" key="9">
    <source>
        <dbReference type="Proteomes" id="UP000886885"/>
    </source>
</evidence>
<evidence type="ECO:0000259" key="7">
    <source>
        <dbReference type="SMART" id="SM00576"/>
    </source>
</evidence>
<evidence type="ECO:0000256" key="1">
    <source>
        <dbReference type="ARBA" id="ARBA00004123"/>
    </source>
</evidence>
<dbReference type="OrthoDB" id="436852at2759"/>
<dbReference type="Pfam" id="PF07524">
    <property type="entry name" value="Bromo_TP"/>
    <property type="match status" value="1"/>
</dbReference>
<dbReference type="InterPro" id="IPR037818">
    <property type="entry name" value="TAF8"/>
</dbReference>
<organism evidence="8 9">
    <name type="scientific">Populus tomentosa</name>
    <name type="common">Chinese white poplar</name>
    <dbReference type="NCBI Taxonomy" id="118781"/>
    <lineage>
        <taxon>Eukaryota</taxon>
        <taxon>Viridiplantae</taxon>
        <taxon>Streptophyta</taxon>
        <taxon>Embryophyta</taxon>
        <taxon>Tracheophyta</taxon>
        <taxon>Spermatophyta</taxon>
        <taxon>Magnoliopsida</taxon>
        <taxon>eudicotyledons</taxon>
        <taxon>Gunneridae</taxon>
        <taxon>Pentapetalae</taxon>
        <taxon>rosids</taxon>
        <taxon>fabids</taxon>
        <taxon>Malpighiales</taxon>
        <taxon>Salicaceae</taxon>
        <taxon>Saliceae</taxon>
        <taxon>Populus</taxon>
    </lineage>
</organism>
<comment type="similarity">
    <text evidence="2">Belongs to the TAF8 family.</text>
</comment>
<dbReference type="PANTHER" id="PTHR46338">
    <property type="entry name" value="TRANSCRIPTION INITIATION FACTOR TFIID SUBUNIT 8"/>
    <property type="match status" value="1"/>
</dbReference>
<dbReference type="EMBL" id="JAAWWB010000008">
    <property type="protein sequence ID" value="KAG6777586.1"/>
    <property type="molecule type" value="Genomic_DNA"/>
</dbReference>
<keyword evidence="6" id="KW-0539">Nucleus</keyword>
<comment type="subcellular location">
    <subcellularLocation>
        <location evidence="1">Nucleus</location>
    </subcellularLocation>
</comment>
<sequence>MLLVCFAPNPRIQRSLSMGCFNLFLVLNMSHGGWESGRLHEKVGHHRKRKSRASGDEFARAIGKIAVAQMCESMGFQSFQQSALETLTDVTTWYIRNIGKAAQLCANLAGRTEGNVFDVIQGLEELGLPQGFAGASDVDHCLASSGIVREIAQYIGDADDIPFAYSIPPFPVARERKPAPSFSQIGEEPPEEHIPTWLPAFPDPQTYAQLPEGNEGHADLNADNIESVRQHQKMDVSCMNLPHQFNCNGSEGPSSVAFGDSAKATQRTVSNPFLAAPLQFGVKEVSHVVPPTKLSDEAAVRYPVEQTRTMDNNMSVMKTFAPAIEAMKSRLCDSEEGQKKVFFNQRPAVQFKIGVGKNSLDGAPDLSLQNKGIKKISMWSGKDSENDDQKRRAEKILKQSMENPGELAQL</sequence>
<keyword evidence="5" id="KW-0804">Transcription</keyword>
<keyword evidence="4" id="KW-0805">Transcription regulation</keyword>
<name>A0A8X7ZXG4_POPTO</name>
<keyword evidence="9" id="KW-1185">Reference proteome</keyword>
<reference evidence="8" key="1">
    <citation type="journal article" date="2020" name="bioRxiv">
        <title>Hybrid origin of Populus tomentosa Carr. identified through genome sequencing and phylogenomic analysis.</title>
        <authorList>
            <person name="An X."/>
            <person name="Gao K."/>
            <person name="Chen Z."/>
            <person name="Li J."/>
            <person name="Yang X."/>
            <person name="Yang X."/>
            <person name="Zhou J."/>
            <person name="Guo T."/>
            <person name="Zhao T."/>
            <person name="Huang S."/>
            <person name="Miao D."/>
            <person name="Khan W.U."/>
            <person name="Rao P."/>
            <person name="Ye M."/>
            <person name="Lei B."/>
            <person name="Liao W."/>
            <person name="Wang J."/>
            <person name="Ji L."/>
            <person name="Li Y."/>
            <person name="Guo B."/>
            <person name="Mustafa N.S."/>
            <person name="Li S."/>
            <person name="Yun Q."/>
            <person name="Keller S.R."/>
            <person name="Mao J."/>
            <person name="Zhang R."/>
            <person name="Strauss S.H."/>
        </authorList>
    </citation>
    <scope>NUCLEOTIDE SEQUENCE</scope>
    <source>
        <strain evidence="8">GM15</strain>
        <tissue evidence="8">Leaf</tissue>
    </source>
</reference>
<evidence type="ECO:0000256" key="2">
    <source>
        <dbReference type="ARBA" id="ARBA00008767"/>
    </source>
</evidence>
<evidence type="ECO:0000256" key="6">
    <source>
        <dbReference type="ARBA" id="ARBA00023242"/>
    </source>
</evidence>
<evidence type="ECO:0000256" key="4">
    <source>
        <dbReference type="ARBA" id="ARBA00023015"/>
    </source>
</evidence>
<dbReference type="InterPro" id="IPR006565">
    <property type="entry name" value="BTP"/>
</dbReference>
<evidence type="ECO:0000256" key="5">
    <source>
        <dbReference type="ARBA" id="ARBA00023163"/>
    </source>
</evidence>
<feature type="domain" description="Bromodomain associated" evidence="7">
    <location>
        <begin position="56"/>
        <end position="132"/>
    </location>
</feature>
<accession>A0A8X7ZXG4</accession>
<gene>
    <name evidence="8" type="ORF">POTOM_017411</name>
</gene>
<evidence type="ECO:0000256" key="3">
    <source>
        <dbReference type="ARBA" id="ARBA00017307"/>
    </source>
</evidence>
<protein>
    <recommendedName>
        <fullName evidence="3">Transcription initiation factor TFIID subunit 8</fullName>
    </recommendedName>
</protein>
<comment type="caution">
    <text evidence="8">The sequence shown here is derived from an EMBL/GenBank/DDBJ whole genome shotgun (WGS) entry which is preliminary data.</text>
</comment>
<dbReference type="GO" id="GO:0005669">
    <property type="term" value="C:transcription factor TFIID complex"/>
    <property type="evidence" value="ECO:0007669"/>
    <property type="project" value="InterPro"/>
</dbReference>
<evidence type="ECO:0000313" key="8">
    <source>
        <dbReference type="EMBL" id="KAG6777586.1"/>
    </source>
</evidence>
<dbReference type="AlphaFoldDB" id="A0A8X7ZXG4"/>
<dbReference type="Pfam" id="PF10406">
    <property type="entry name" value="TAF8_C"/>
    <property type="match status" value="1"/>
</dbReference>
<dbReference type="PANTHER" id="PTHR46338:SF19">
    <property type="entry name" value="TRANSCRIPTION INITIATION FACTOR TFIID SUBUNIT 8"/>
    <property type="match status" value="1"/>
</dbReference>